<dbReference type="Pfam" id="PF12710">
    <property type="entry name" value="HAD"/>
    <property type="match status" value="1"/>
</dbReference>
<evidence type="ECO:0000256" key="2">
    <source>
        <dbReference type="ARBA" id="ARBA00022801"/>
    </source>
</evidence>
<accession>A0ABY9WJP6</accession>
<name>A0ABY9WJP6_9BACT</name>
<dbReference type="InterPro" id="IPR036412">
    <property type="entry name" value="HAD-like_sf"/>
</dbReference>
<reference evidence="4 5" key="1">
    <citation type="submission" date="2019-08" db="EMBL/GenBank/DDBJ databases">
        <title>Archangium and Cystobacter genomes.</title>
        <authorList>
            <person name="Chen I.-C.K."/>
            <person name="Wielgoss S."/>
        </authorList>
    </citation>
    <scope>NUCLEOTIDE SEQUENCE [LARGE SCALE GENOMIC DNA]</scope>
    <source>
        <strain evidence="4 5">Cbm 6</strain>
    </source>
</reference>
<evidence type="ECO:0000313" key="5">
    <source>
        <dbReference type="Proteomes" id="UP001611383"/>
    </source>
</evidence>
<keyword evidence="3" id="KW-0460">Magnesium</keyword>
<evidence type="ECO:0000256" key="1">
    <source>
        <dbReference type="ARBA" id="ARBA00022723"/>
    </source>
</evidence>
<dbReference type="Gene3D" id="1.20.1440.100">
    <property type="entry name" value="SG protein - dephosphorylation function"/>
    <property type="match status" value="1"/>
</dbReference>
<dbReference type="NCBIfam" id="TIGR01488">
    <property type="entry name" value="HAD-SF-IB"/>
    <property type="match status" value="1"/>
</dbReference>
<dbReference type="InterPro" id="IPR023214">
    <property type="entry name" value="HAD_sf"/>
</dbReference>
<evidence type="ECO:0000256" key="3">
    <source>
        <dbReference type="ARBA" id="ARBA00022842"/>
    </source>
</evidence>
<sequence length="248" mass="27005">MGMSNELKAAVLDVDGTLYPGALGVELLRALMAAGACHRTRAEGVLEVLRQYKQGAIDFPTMATRAYTLYAQALEGIRCDTVDALAWKVWEEERRKLFGFVRPLVGLLREAGYGCVIISGSPQEMIQRVADELGVSLACGALFSRREGHYTGGVDLSSGALGEKSRIFDAVTRGQDVRLERCFALGDSLTDSALFERLGLPLAFEPEPALRVLAQQRGWAVATREDVLERTRELLAAPAREASPKPHG</sequence>
<keyword evidence="1" id="KW-0479">Metal-binding</keyword>
<organism evidence="4 5">
    <name type="scientific">Archangium minus</name>
    <dbReference type="NCBI Taxonomy" id="83450"/>
    <lineage>
        <taxon>Bacteria</taxon>
        <taxon>Pseudomonadati</taxon>
        <taxon>Myxococcota</taxon>
        <taxon>Myxococcia</taxon>
        <taxon>Myxococcales</taxon>
        <taxon>Cystobacterineae</taxon>
        <taxon>Archangiaceae</taxon>
        <taxon>Archangium</taxon>
    </lineage>
</organism>
<evidence type="ECO:0000313" key="4">
    <source>
        <dbReference type="EMBL" id="WNG43848.1"/>
    </source>
</evidence>
<keyword evidence="2" id="KW-0378">Hydrolase</keyword>
<gene>
    <name evidence="4" type="ORF">F0U60_06860</name>
</gene>
<dbReference type="PANTHER" id="PTHR43344:SF13">
    <property type="entry name" value="PHOSPHATASE RV3661-RELATED"/>
    <property type="match status" value="1"/>
</dbReference>
<protein>
    <submittedName>
        <fullName evidence="4">HAD-IB family phosphatase</fullName>
    </submittedName>
</protein>
<keyword evidence="5" id="KW-1185">Reference proteome</keyword>
<dbReference type="EMBL" id="CP043494">
    <property type="protein sequence ID" value="WNG43848.1"/>
    <property type="molecule type" value="Genomic_DNA"/>
</dbReference>
<dbReference type="Proteomes" id="UP001611383">
    <property type="component" value="Chromosome"/>
</dbReference>
<dbReference type="Gene3D" id="3.40.50.1000">
    <property type="entry name" value="HAD superfamily/HAD-like"/>
    <property type="match status" value="1"/>
</dbReference>
<dbReference type="SUPFAM" id="SSF56784">
    <property type="entry name" value="HAD-like"/>
    <property type="match status" value="1"/>
</dbReference>
<dbReference type="PANTHER" id="PTHR43344">
    <property type="entry name" value="PHOSPHOSERINE PHOSPHATASE"/>
    <property type="match status" value="1"/>
</dbReference>
<dbReference type="InterPro" id="IPR050582">
    <property type="entry name" value="HAD-like_SerB"/>
</dbReference>
<proteinExistence type="predicted"/>